<evidence type="ECO:0000259" key="1">
    <source>
        <dbReference type="Pfam" id="PF13446"/>
    </source>
</evidence>
<proteinExistence type="predicted"/>
<protein>
    <recommendedName>
        <fullName evidence="1">UCH repeated domain-containing protein</fullName>
    </recommendedName>
</protein>
<dbReference type="EMBL" id="SGPL01000234">
    <property type="protein sequence ID" value="THH15027.1"/>
    <property type="molecule type" value="Genomic_DNA"/>
</dbReference>
<evidence type="ECO:0000313" key="2">
    <source>
        <dbReference type="EMBL" id="THH15027.1"/>
    </source>
</evidence>
<gene>
    <name evidence="2" type="ORF">EW146_g5391</name>
</gene>
<sequence length="149" mass="17321">MPAFCRSEWESTMLEKRRRCKVTLRLDELDRDALEKAIEKGELMEEDEEEEGDLSDFIMVNESFSVVSELHDGVKLRCLWEQEMSSEMMPDRAYMTLEVPKEIGDLEDQPAQGDKMRKAMSVIAGARDSAHLCQFLETRTDRTYFQMPA</sequence>
<accession>A0A4S4LSQ4</accession>
<dbReference type="OrthoDB" id="2420415at2759"/>
<feature type="domain" description="UCH repeated" evidence="1">
    <location>
        <begin position="106"/>
        <end position="137"/>
    </location>
</feature>
<name>A0A4S4LSQ4_9AGAM</name>
<dbReference type="Proteomes" id="UP000310158">
    <property type="component" value="Unassembled WGS sequence"/>
</dbReference>
<evidence type="ECO:0000313" key="3">
    <source>
        <dbReference type="Proteomes" id="UP000310158"/>
    </source>
</evidence>
<dbReference type="Pfam" id="PF13446">
    <property type="entry name" value="RPT"/>
    <property type="match status" value="1"/>
</dbReference>
<dbReference type="AlphaFoldDB" id="A0A4S4LSQ4"/>
<comment type="caution">
    <text evidence="2">The sequence shown here is derived from an EMBL/GenBank/DDBJ whole genome shotgun (WGS) entry which is preliminary data.</text>
</comment>
<keyword evidence="3" id="KW-1185">Reference proteome</keyword>
<organism evidence="2 3">
    <name type="scientific">Bondarzewia mesenterica</name>
    <dbReference type="NCBI Taxonomy" id="1095465"/>
    <lineage>
        <taxon>Eukaryota</taxon>
        <taxon>Fungi</taxon>
        <taxon>Dikarya</taxon>
        <taxon>Basidiomycota</taxon>
        <taxon>Agaricomycotina</taxon>
        <taxon>Agaricomycetes</taxon>
        <taxon>Russulales</taxon>
        <taxon>Bondarzewiaceae</taxon>
        <taxon>Bondarzewia</taxon>
    </lineage>
</organism>
<reference evidence="2 3" key="1">
    <citation type="submission" date="2019-02" db="EMBL/GenBank/DDBJ databases">
        <title>Genome sequencing of the rare red list fungi Bondarzewia mesenterica.</title>
        <authorList>
            <person name="Buettner E."/>
            <person name="Kellner H."/>
        </authorList>
    </citation>
    <scope>NUCLEOTIDE SEQUENCE [LARGE SCALE GENOMIC DNA]</scope>
    <source>
        <strain evidence="2 3">DSM 108281</strain>
    </source>
</reference>
<dbReference type="InterPro" id="IPR025305">
    <property type="entry name" value="UCH_repeat_domain"/>
</dbReference>